<name>A0ABD6VQH8_9GAMM</name>
<evidence type="ECO:0000313" key="2">
    <source>
        <dbReference type="EMBL" id="POE26700.1"/>
    </source>
</evidence>
<proteinExistence type="predicted"/>
<accession>A0ABD6VQH8</accession>
<feature type="transmembrane region" description="Helical" evidence="1">
    <location>
        <begin position="7"/>
        <end position="27"/>
    </location>
</feature>
<organism evidence="2 3">
    <name type="scientific">Pectobacterium odoriferum</name>
    <dbReference type="NCBI Taxonomy" id="78398"/>
    <lineage>
        <taxon>Bacteria</taxon>
        <taxon>Pseudomonadati</taxon>
        <taxon>Pseudomonadota</taxon>
        <taxon>Gammaproteobacteria</taxon>
        <taxon>Enterobacterales</taxon>
        <taxon>Pectobacteriaceae</taxon>
        <taxon>Pectobacterium</taxon>
    </lineage>
</organism>
<dbReference type="AlphaFoldDB" id="A0ABD6VQH8"/>
<keyword evidence="1" id="KW-1133">Transmembrane helix</keyword>
<keyword evidence="1" id="KW-0472">Membrane</keyword>
<dbReference type="RefSeq" id="WP_103160904.1">
    <property type="nucleotide sequence ID" value="NZ_MTAH01000005.1"/>
</dbReference>
<evidence type="ECO:0000313" key="3">
    <source>
        <dbReference type="Proteomes" id="UP000237274"/>
    </source>
</evidence>
<comment type="caution">
    <text evidence="2">The sequence shown here is derived from an EMBL/GenBank/DDBJ whole genome shotgun (WGS) entry which is preliminary data.</text>
</comment>
<dbReference type="EMBL" id="MTAO01000005">
    <property type="protein sequence ID" value="POE26700.1"/>
    <property type="molecule type" value="Genomic_DNA"/>
</dbReference>
<keyword evidence="1" id="KW-0812">Transmembrane</keyword>
<dbReference type="Proteomes" id="UP000237274">
    <property type="component" value="Unassembled WGS sequence"/>
</dbReference>
<evidence type="ECO:0008006" key="4">
    <source>
        <dbReference type="Google" id="ProtNLM"/>
    </source>
</evidence>
<sequence>MNKSSTIGIFLIPTFIWLSLSFVYAFFCGDRDVDTYFFNSWDFAAWIIFAIYTIICSVVSIFFFLIMKKYYIVTMTIIIFIFSITATDFDYIYSSLFFIIMLSIPLFGSLTLRYLRNKQAHHE</sequence>
<feature type="transmembrane region" description="Helical" evidence="1">
    <location>
        <begin position="92"/>
        <end position="115"/>
    </location>
</feature>
<feature type="transmembrane region" description="Helical" evidence="1">
    <location>
        <begin position="70"/>
        <end position="86"/>
    </location>
</feature>
<feature type="transmembrane region" description="Helical" evidence="1">
    <location>
        <begin position="43"/>
        <end position="65"/>
    </location>
</feature>
<evidence type="ECO:0000256" key="1">
    <source>
        <dbReference type="SAM" id="Phobius"/>
    </source>
</evidence>
<reference evidence="2 3" key="1">
    <citation type="submission" date="2017-01" db="EMBL/GenBank/DDBJ databases">
        <title>Comparative Genomics of 38 Pectobacterium strains comprising three species revealed the characteristics of Pectobacterium carotovorum.</title>
        <authorList>
            <person name="Xie H."/>
            <person name="Ma Y."/>
            <person name="Li X."/>
        </authorList>
    </citation>
    <scope>NUCLEOTIDE SEQUENCE [LARGE SCALE GENOMIC DNA]</scope>
    <source>
        <strain evidence="2 3">Q142</strain>
    </source>
</reference>
<protein>
    <recommendedName>
        <fullName evidence="4">DUF2569 family protein</fullName>
    </recommendedName>
</protein>
<gene>
    <name evidence="2" type="ORF">BV926_10320</name>
</gene>